<dbReference type="PROSITE" id="PS00631">
    <property type="entry name" value="CYTOSOL_AP"/>
    <property type="match status" value="1"/>
</dbReference>
<evidence type="ECO:0000256" key="2">
    <source>
        <dbReference type="ARBA" id="ARBA00000967"/>
    </source>
</evidence>
<feature type="binding site" evidence="8">
    <location>
        <position position="282"/>
    </location>
    <ligand>
        <name>Mn(2+)</name>
        <dbReference type="ChEBI" id="CHEBI:29035"/>
        <label>2</label>
    </ligand>
</feature>
<gene>
    <name evidence="8" type="primary">pepA</name>
    <name evidence="10" type="ORF">ACFSX5_15720</name>
</gene>
<dbReference type="InterPro" id="IPR043472">
    <property type="entry name" value="Macro_dom-like"/>
</dbReference>
<keyword evidence="11" id="KW-1185">Reference proteome</keyword>
<keyword evidence="7 8" id="KW-0464">Manganese</keyword>
<dbReference type="NCBIfam" id="NF002077">
    <property type="entry name" value="PRK00913.2-4"/>
    <property type="match status" value="1"/>
</dbReference>
<evidence type="ECO:0000313" key="11">
    <source>
        <dbReference type="Proteomes" id="UP001597521"/>
    </source>
</evidence>
<comment type="similarity">
    <text evidence="3 8">Belongs to the peptidase M17 family.</text>
</comment>
<feature type="domain" description="Cytosol aminopeptidase" evidence="9">
    <location>
        <begin position="339"/>
        <end position="346"/>
    </location>
</feature>
<dbReference type="PRINTS" id="PR00481">
    <property type="entry name" value="LAMNOPPTDASE"/>
</dbReference>
<feature type="active site" evidence="8">
    <location>
        <position position="345"/>
    </location>
</feature>
<protein>
    <recommendedName>
        <fullName evidence="8">Probable cytosol aminopeptidase</fullName>
        <ecNumber evidence="8">3.4.11.1</ecNumber>
    </recommendedName>
    <alternativeName>
        <fullName evidence="8">Leucine aminopeptidase</fullName>
        <shortName evidence="8">LAP</shortName>
        <ecNumber evidence="8">3.4.11.10</ecNumber>
    </alternativeName>
    <alternativeName>
        <fullName evidence="8">Leucyl aminopeptidase</fullName>
    </alternativeName>
</protein>
<feature type="binding site" evidence="8">
    <location>
        <position position="343"/>
    </location>
    <ligand>
        <name>Mn(2+)</name>
        <dbReference type="ChEBI" id="CHEBI:29035"/>
        <label>2</label>
    </ligand>
</feature>
<dbReference type="InterPro" id="IPR023042">
    <property type="entry name" value="Peptidase_M17_leu_NH2_pept"/>
</dbReference>
<dbReference type="NCBIfam" id="NF002074">
    <property type="entry name" value="PRK00913.1-4"/>
    <property type="match status" value="1"/>
</dbReference>
<feature type="binding site" evidence="8">
    <location>
        <position position="264"/>
    </location>
    <ligand>
        <name>Mn(2+)</name>
        <dbReference type="ChEBI" id="CHEBI:29035"/>
        <label>2</label>
    </ligand>
</feature>
<reference evidence="11" key="1">
    <citation type="journal article" date="2019" name="Int. J. Syst. Evol. Microbiol.">
        <title>The Global Catalogue of Microorganisms (GCM) 10K type strain sequencing project: providing services to taxonomists for standard genome sequencing and annotation.</title>
        <authorList>
            <consortium name="The Broad Institute Genomics Platform"/>
            <consortium name="The Broad Institute Genome Sequencing Center for Infectious Disease"/>
            <person name="Wu L."/>
            <person name="Ma J."/>
        </authorList>
    </citation>
    <scope>NUCLEOTIDE SEQUENCE [LARGE SCALE GENOMIC DNA]</scope>
    <source>
        <strain evidence="11">CCM 7427</strain>
    </source>
</reference>
<organism evidence="10 11">
    <name type="scientific">Devosia albogilva</name>
    <dbReference type="NCBI Taxonomy" id="429726"/>
    <lineage>
        <taxon>Bacteria</taxon>
        <taxon>Pseudomonadati</taxon>
        <taxon>Pseudomonadota</taxon>
        <taxon>Alphaproteobacteria</taxon>
        <taxon>Hyphomicrobiales</taxon>
        <taxon>Devosiaceae</taxon>
        <taxon>Devosia</taxon>
    </lineage>
</organism>
<dbReference type="Gene3D" id="3.40.630.10">
    <property type="entry name" value="Zn peptidases"/>
    <property type="match status" value="1"/>
</dbReference>
<dbReference type="RefSeq" id="WP_386834702.1">
    <property type="nucleotide sequence ID" value="NZ_JBHUNP010000001.1"/>
</dbReference>
<evidence type="ECO:0000313" key="10">
    <source>
        <dbReference type="EMBL" id="MFD2649237.1"/>
    </source>
</evidence>
<dbReference type="EMBL" id="JBHUNP010000001">
    <property type="protein sequence ID" value="MFD2649237.1"/>
    <property type="molecule type" value="Genomic_DNA"/>
</dbReference>
<feature type="binding site" evidence="8">
    <location>
        <position position="343"/>
    </location>
    <ligand>
        <name>Mn(2+)</name>
        <dbReference type="ChEBI" id="CHEBI:29035"/>
        <label>1</label>
    </ligand>
</feature>
<evidence type="ECO:0000256" key="1">
    <source>
        <dbReference type="ARBA" id="ARBA00000135"/>
    </source>
</evidence>
<feature type="active site" evidence="8">
    <location>
        <position position="271"/>
    </location>
</feature>
<dbReference type="Pfam" id="PF00883">
    <property type="entry name" value="Peptidase_M17"/>
    <property type="match status" value="1"/>
</dbReference>
<comment type="catalytic activity">
    <reaction evidence="2 8">
        <text>Release of an N-terminal amino acid, preferentially leucine, but not glutamic or aspartic acids.</text>
        <dbReference type="EC" id="3.4.11.10"/>
    </reaction>
</comment>
<name>A0ABW5QNI5_9HYPH</name>
<keyword evidence="8" id="KW-0963">Cytoplasm</keyword>
<dbReference type="InterPro" id="IPR011356">
    <property type="entry name" value="Leucine_aapep/pepB"/>
</dbReference>
<evidence type="ECO:0000256" key="4">
    <source>
        <dbReference type="ARBA" id="ARBA00022438"/>
    </source>
</evidence>
<keyword evidence="8" id="KW-0479">Metal-binding</keyword>
<evidence type="ECO:0000256" key="3">
    <source>
        <dbReference type="ARBA" id="ARBA00009528"/>
    </source>
</evidence>
<evidence type="ECO:0000256" key="8">
    <source>
        <dbReference type="HAMAP-Rule" id="MF_00181"/>
    </source>
</evidence>
<dbReference type="GO" id="GO:0004177">
    <property type="term" value="F:aminopeptidase activity"/>
    <property type="evidence" value="ECO:0007669"/>
    <property type="project" value="UniProtKB-KW"/>
</dbReference>
<evidence type="ECO:0000256" key="7">
    <source>
        <dbReference type="ARBA" id="ARBA00023211"/>
    </source>
</evidence>
<comment type="caution">
    <text evidence="10">The sequence shown here is derived from an EMBL/GenBank/DDBJ whole genome shotgun (WGS) entry which is preliminary data.</text>
</comment>
<accession>A0ABW5QNI5</accession>
<comment type="function">
    <text evidence="8">Presumably involved in the processing and regular turnover of intracellular proteins. Catalyzes the removal of unsubstituted N-terminal amino acids from various peptides.</text>
</comment>
<evidence type="ECO:0000256" key="6">
    <source>
        <dbReference type="ARBA" id="ARBA00022801"/>
    </source>
</evidence>
<dbReference type="SUPFAM" id="SSF52949">
    <property type="entry name" value="Macro domain-like"/>
    <property type="match status" value="1"/>
</dbReference>
<dbReference type="SUPFAM" id="SSF53187">
    <property type="entry name" value="Zn-dependent exopeptidases"/>
    <property type="match status" value="1"/>
</dbReference>
<comment type="cofactor">
    <cofactor evidence="8">
        <name>Mn(2+)</name>
        <dbReference type="ChEBI" id="CHEBI:29035"/>
    </cofactor>
    <text evidence="8">Binds 2 manganese ions per subunit.</text>
</comment>
<feature type="binding site" evidence="8">
    <location>
        <position position="264"/>
    </location>
    <ligand>
        <name>Mn(2+)</name>
        <dbReference type="ChEBI" id="CHEBI:29035"/>
        <label>1</label>
    </ligand>
</feature>
<dbReference type="PANTHER" id="PTHR11963">
    <property type="entry name" value="LEUCINE AMINOPEPTIDASE-RELATED"/>
    <property type="match status" value="1"/>
</dbReference>
<comment type="subcellular location">
    <subcellularLocation>
        <location evidence="8">Cytoplasm</location>
    </subcellularLocation>
</comment>
<dbReference type="CDD" id="cd00433">
    <property type="entry name" value="Peptidase_M17"/>
    <property type="match status" value="1"/>
</dbReference>
<dbReference type="EC" id="3.4.11.1" evidence="8"/>
<comment type="catalytic activity">
    <reaction evidence="1 8">
        <text>Release of an N-terminal amino acid, Xaa-|-Yaa-, in which Xaa is preferably Leu, but may be other amino acids including Pro although not Arg or Lys, and Yaa may be Pro. Amino acid amides and methyl esters are also readily hydrolyzed, but rates on arylamides are exceedingly low.</text>
        <dbReference type="EC" id="3.4.11.1"/>
    </reaction>
</comment>
<sequence>MSHTLVIEVAALGSAAAAATVIYAAEGAAPSGAGAAIWQATGLDWQTTATAGAFRGRQGQVLDLLGQGRGRLLVLGSGRAGGDSPLSAWTDRGGSLLSKLVGTRVESVDVVIDEPGASPAAVAELAAGLRLRHYRFDRYRSARPDDPPATLQVTLRVADPDAVRAAIADRFASVDGTLLARELVHEPPNHLGPVEFAARAAELRQLGVDVEILEPEALAELGMNALLAVAQGSERPARLVVMQWRGGNPGAAPLAFVGKGVVFDTGGISIKPAANMEDMKGDMGGAAAVTGLMLALATRKAPVNAVGVIGIVENMPSGRAMRPGDILKAMSGTTIEVVNTDAEGRLVLADALWYTQDRFKPRFMINLATLTGAILVALGHEHAGLFSNSDELAGQLLQSGLASNEKLWRMPLSPGYDKLIESRFADIKNSGGRPGGSITAAQFLQRFVNGVPWAHLDIAGTAFGGTATETNATWASGFGVALLDRLVRDHYEQ</sequence>
<keyword evidence="5 8" id="KW-0645">Protease</keyword>
<evidence type="ECO:0000259" key="9">
    <source>
        <dbReference type="PROSITE" id="PS00631"/>
    </source>
</evidence>
<keyword evidence="4 8" id="KW-0031">Aminopeptidase</keyword>
<keyword evidence="6 8" id="KW-0378">Hydrolase</keyword>
<dbReference type="EC" id="3.4.11.10" evidence="8"/>
<dbReference type="NCBIfam" id="NF002075">
    <property type="entry name" value="PRK00913.2-2"/>
    <property type="match status" value="1"/>
</dbReference>
<dbReference type="InterPro" id="IPR008283">
    <property type="entry name" value="Peptidase_M17_N"/>
</dbReference>
<dbReference type="Proteomes" id="UP001597521">
    <property type="component" value="Unassembled WGS sequence"/>
</dbReference>
<feature type="binding site" evidence="8">
    <location>
        <position position="341"/>
    </location>
    <ligand>
        <name>Mn(2+)</name>
        <dbReference type="ChEBI" id="CHEBI:29035"/>
        <label>1</label>
    </ligand>
</feature>
<dbReference type="Pfam" id="PF02789">
    <property type="entry name" value="Peptidase_M17_N"/>
    <property type="match status" value="1"/>
</dbReference>
<proteinExistence type="inferred from homology"/>
<dbReference type="InterPro" id="IPR000819">
    <property type="entry name" value="Peptidase_M17_C"/>
</dbReference>
<dbReference type="PANTHER" id="PTHR11963:SF23">
    <property type="entry name" value="CYTOSOL AMINOPEPTIDASE"/>
    <property type="match status" value="1"/>
</dbReference>
<feature type="binding site" evidence="8">
    <location>
        <position position="259"/>
    </location>
    <ligand>
        <name>Mn(2+)</name>
        <dbReference type="ChEBI" id="CHEBI:29035"/>
        <label>2</label>
    </ligand>
</feature>
<dbReference type="HAMAP" id="MF_00181">
    <property type="entry name" value="Cytosol_peptidase_M17"/>
    <property type="match status" value="1"/>
</dbReference>
<evidence type="ECO:0000256" key="5">
    <source>
        <dbReference type="ARBA" id="ARBA00022670"/>
    </source>
</evidence>
<dbReference type="Gene3D" id="3.40.220.10">
    <property type="entry name" value="Leucine Aminopeptidase, subunit E, domain 1"/>
    <property type="match status" value="1"/>
</dbReference>